<dbReference type="EMBL" id="JAVRRF010000008">
    <property type="protein sequence ID" value="KAK5062267.1"/>
    <property type="molecule type" value="Genomic_DNA"/>
</dbReference>
<reference evidence="3 4" key="1">
    <citation type="submission" date="2023-08" db="EMBL/GenBank/DDBJ databases">
        <title>Black Yeasts Isolated from many extreme environments.</title>
        <authorList>
            <person name="Coleine C."/>
            <person name="Stajich J.E."/>
            <person name="Selbmann L."/>
        </authorList>
    </citation>
    <scope>NUCLEOTIDE SEQUENCE [LARGE SCALE GENOMIC DNA]</scope>
    <source>
        <strain evidence="3 4">CCFEE 6328</strain>
    </source>
</reference>
<dbReference type="Gene3D" id="3.10.180.10">
    <property type="entry name" value="2,3-Dihydroxybiphenyl 1,2-Dioxygenase, domain 1"/>
    <property type="match status" value="1"/>
</dbReference>
<proteinExistence type="predicted"/>
<gene>
    <name evidence="3" type="ORF">LTR69_004625</name>
</gene>
<feature type="domain" description="VOC" evidence="2">
    <location>
        <begin position="20"/>
        <end position="168"/>
    </location>
</feature>
<dbReference type="Pfam" id="PF00903">
    <property type="entry name" value="Glyoxalase"/>
    <property type="match status" value="1"/>
</dbReference>
<dbReference type="PANTHER" id="PTHR43048">
    <property type="entry name" value="METHYLMALONYL-COA EPIMERASE"/>
    <property type="match status" value="1"/>
</dbReference>
<dbReference type="PANTHER" id="PTHR43048:SF6">
    <property type="entry name" value="BLR8189 PROTEIN"/>
    <property type="match status" value="1"/>
</dbReference>
<dbReference type="Proteomes" id="UP001345691">
    <property type="component" value="Unassembled WGS sequence"/>
</dbReference>
<dbReference type="InterPro" id="IPR051785">
    <property type="entry name" value="MMCE/EMCE_epimerase"/>
</dbReference>
<dbReference type="PROSITE" id="PS51819">
    <property type="entry name" value="VOC"/>
    <property type="match status" value="1"/>
</dbReference>
<organism evidence="3 4">
    <name type="scientific">Exophiala sideris</name>
    <dbReference type="NCBI Taxonomy" id="1016849"/>
    <lineage>
        <taxon>Eukaryota</taxon>
        <taxon>Fungi</taxon>
        <taxon>Dikarya</taxon>
        <taxon>Ascomycota</taxon>
        <taxon>Pezizomycotina</taxon>
        <taxon>Eurotiomycetes</taxon>
        <taxon>Chaetothyriomycetidae</taxon>
        <taxon>Chaetothyriales</taxon>
        <taxon>Herpotrichiellaceae</taxon>
        <taxon>Exophiala</taxon>
    </lineage>
</organism>
<protein>
    <recommendedName>
        <fullName evidence="2">VOC domain-containing protein</fullName>
    </recommendedName>
</protein>
<keyword evidence="4" id="KW-1185">Reference proteome</keyword>
<sequence>MSLLPANTPPKRRQSQPNHVVNHIAISVPDVEAAVKWYTEILGFRKLRQCPRLTERSKTPNASIFDIYGDELQTLKIAFLVTGNGVGIELFEFIKPSMTKPASFEYTRGGVFHICLTVSDPDALCAKAVAAGAKKIGKTVCPWRHLDEDDVALYIQDPWGTVIEFLSCSFELLMANRVEAEAPEAGSD</sequence>
<accession>A0ABR0JG08</accession>
<comment type="caution">
    <text evidence="3">The sequence shown here is derived from an EMBL/GenBank/DDBJ whole genome shotgun (WGS) entry which is preliminary data.</text>
</comment>
<dbReference type="InterPro" id="IPR037523">
    <property type="entry name" value="VOC_core"/>
</dbReference>
<dbReference type="InterPro" id="IPR004360">
    <property type="entry name" value="Glyas_Fos-R_dOase_dom"/>
</dbReference>
<evidence type="ECO:0000256" key="1">
    <source>
        <dbReference type="ARBA" id="ARBA00022723"/>
    </source>
</evidence>
<dbReference type="SUPFAM" id="SSF54593">
    <property type="entry name" value="Glyoxalase/Bleomycin resistance protein/Dihydroxybiphenyl dioxygenase"/>
    <property type="match status" value="1"/>
</dbReference>
<name>A0ABR0JG08_9EURO</name>
<evidence type="ECO:0000313" key="4">
    <source>
        <dbReference type="Proteomes" id="UP001345691"/>
    </source>
</evidence>
<dbReference type="InterPro" id="IPR029068">
    <property type="entry name" value="Glyas_Bleomycin-R_OHBP_Dase"/>
</dbReference>
<evidence type="ECO:0000313" key="3">
    <source>
        <dbReference type="EMBL" id="KAK5062267.1"/>
    </source>
</evidence>
<keyword evidence="1" id="KW-0479">Metal-binding</keyword>
<evidence type="ECO:0000259" key="2">
    <source>
        <dbReference type="PROSITE" id="PS51819"/>
    </source>
</evidence>